<proteinExistence type="predicted"/>
<feature type="compositionally biased region" description="Basic residues" evidence="1">
    <location>
        <begin position="148"/>
        <end position="163"/>
    </location>
</feature>
<feature type="compositionally biased region" description="Low complexity" evidence="1">
    <location>
        <begin position="25"/>
        <end position="51"/>
    </location>
</feature>
<organism evidence="2 3">
    <name type="scientific">Meristemomyces frigidus</name>
    <dbReference type="NCBI Taxonomy" id="1508187"/>
    <lineage>
        <taxon>Eukaryota</taxon>
        <taxon>Fungi</taxon>
        <taxon>Dikarya</taxon>
        <taxon>Ascomycota</taxon>
        <taxon>Pezizomycotina</taxon>
        <taxon>Dothideomycetes</taxon>
        <taxon>Dothideomycetidae</taxon>
        <taxon>Mycosphaerellales</taxon>
        <taxon>Teratosphaeriaceae</taxon>
        <taxon>Meristemomyces</taxon>
    </lineage>
</organism>
<name>A0AAN7T9Z4_9PEZI</name>
<evidence type="ECO:0000256" key="1">
    <source>
        <dbReference type="SAM" id="MobiDB-lite"/>
    </source>
</evidence>
<reference evidence="2" key="1">
    <citation type="submission" date="2023-08" db="EMBL/GenBank/DDBJ databases">
        <title>Black Yeasts Isolated from many extreme environments.</title>
        <authorList>
            <person name="Coleine C."/>
            <person name="Stajich J.E."/>
            <person name="Selbmann L."/>
        </authorList>
    </citation>
    <scope>NUCLEOTIDE SEQUENCE</scope>
    <source>
        <strain evidence="2">CCFEE 5401</strain>
    </source>
</reference>
<evidence type="ECO:0000313" key="3">
    <source>
        <dbReference type="Proteomes" id="UP001310890"/>
    </source>
</evidence>
<sequence>MNDHFLPSRPAVTGQAAAPEPASNAPVTAPTTAYTTTTAAPTAAQPAQPAPIRQDTLLRAPRHRLLSTPTDSVISTAFPEERELFPSLTSLQPNPRHDSPPPSANTFDKTQTIKSWMESTERAIENASATSSNEWTGDEDFLPNSGRERHRQKRLAKKRKERKERKEKVVRASVSLCADANNGLVGDESAEATSKFVESKN</sequence>
<dbReference type="EMBL" id="JAVRRL010000108">
    <property type="protein sequence ID" value="KAK5107744.1"/>
    <property type="molecule type" value="Genomic_DNA"/>
</dbReference>
<dbReference type="Proteomes" id="UP001310890">
    <property type="component" value="Unassembled WGS sequence"/>
</dbReference>
<dbReference type="AlphaFoldDB" id="A0AAN7T9Z4"/>
<feature type="compositionally biased region" description="Polar residues" evidence="1">
    <location>
        <begin position="104"/>
        <end position="118"/>
    </location>
</feature>
<gene>
    <name evidence="2" type="ORF">LTR62_000720</name>
</gene>
<comment type="caution">
    <text evidence="2">The sequence shown here is derived from an EMBL/GenBank/DDBJ whole genome shotgun (WGS) entry which is preliminary data.</text>
</comment>
<feature type="region of interest" description="Disordered" evidence="1">
    <location>
        <begin position="1"/>
        <end position="170"/>
    </location>
</feature>
<evidence type="ECO:0000313" key="2">
    <source>
        <dbReference type="EMBL" id="KAK5107744.1"/>
    </source>
</evidence>
<protein>
    <submittedName>
        <fullName evidence="2">Uncharacterized protein</fullName>
    </submittedName>
</protein>
<accession>A0AAN7T9Z4</accession>